<proteinExistence type="predicted"/>
<name>A0A5Q2WCB6_9CAUD</name>
<protein>
    <submittedName>
        <fullName evidence="1">Uncharacterized protein</fullName>
    </submittedName>
</protein>
<sequence>MSHLASILGITRGTVSKLLDKGGYQLVKVEVLGDEVINMSLINK</sequence>
<evidence type="ECO:0000313" key="1">
    <source>
        <dbReference type="EMBL" id="QGH75040.1"/>
    </source>
</evidence>
<organism evidence="1">
    <name type="scientific">Vibrio phage Rostov M3</name>
    <dbReference type="NCBI Taxonomy" id="2660724"/>
    <lineage>
        <taxon>Viruses</taxon>
        <taxon>Duplodnaviria</taxon>
        <taxon>Heunggongvirae</taxon>
        <taxon>Uroviricota</taxon>
        <taxon>Caudoviricetes</taxon>
    </lineage>
</organism>
<dbReference type="EMBL" id="MN379461">
    <property type="protein sequence ID" value="QGH75040.1"/>
    <property type="molecule type" value="Genomic_DNA"/>
</dbReference>
<accession>A0A5Q2WCB6</accession>
<reference evidence="1" key="1">
    <citation type="submission" date="2019-08" db="EMBL/GenBank/DDBJ databases">
        <authorList>
            <person name="Pogozhova M.P."/>
            <person name="Pisanov R.V."/>
            <person name="Gaevskaya N.E."/>
            <person name="Vodopyanov A.S."/>
        </authorList>
    </citation>
    <scope>NUCLEOTIDE SEQUENCE</scope>
</reference>
<gene>
    <name evidence="1" type="ORF">RostovM3_00024</name>
</gene>